<dbReference type="Proteomes" id="UP001225646">
    <property type="component" value="Unassembled WGS sequence"/>
</dbReference>
<sequence>MNIFWKKSLFLIYVFFLLLTGSHHLHMDRSILATARPIKDSSQLETIVWLSDTQYYSERYPHIFQSQITWILQNRSLWNIRYVIHTGDIVNKGEDNIQWTRASEIMRQLDDAEMPYGVLAGNHDLVKKKSYQQYSLYFGENRFIGKPYYGKSYQNNRGHYDILTIGDQPFLFLYMGWGIGSEEIKWMNEVLKKYENHIAVLAFHKYLHKNGKRTFVGRKIFQNVVKENPNVKLVLSGHYDDSEYLVTKLDDNQDGTPDRKVYEILADYQGAPKGGQGFFRLFHFYTDSRTMYVRTFSPYVNQFYFYSPNKHPGKDEYWIDLSE</sequence>
<organism evidence="2 3">
    <name type="scientific">Aeribacillus alveayuensis</name>
    <dbReference type="NCBI Taxonomy" id="279215"/>
    <lineage>
        <taxon>Bacteria</taxon>
        <taxon>Bacillati</taxon>
        <taxon>Bacillota</taxon>
        <taxon>Bacilli</taxon>
        <taxon>Bacillales</taxon>
        <taxon>Bacillaceae</taxon>
        <taxon>Aeribacillus</taxon>
    </lineage>
</organism>
<protein>
    <submittedName>
        <fullName evidence="2">MPP superfamily phosphohydrolase</fullName>
    </submittedName>
</protein>
<feature type="domain" description="Calcineurin-like phosphoesterase" evidence="1">
    <location>
        <begin position="46"/>
        <end position="238"/>
    </location>
</feature>
<dbReference type="RefSeq" id="WP_419151541.1">
    <property type="nucleotide sequence ID" value="NZ_JAUSTR010000002.1"/>
</dbReference>
<gene>
    <name evidence="2" type="ORF">J2S06_001045</name>
</gene>
<dbReference type="Gene3D" id="3.60.21.10">
    <property type="match status" value="1"/>
</dbReference>
<dbReference type="Pfam" id="PF00149">
    <property type="entry name" value="Metallophos"/>
    <property type="match status" value="1"/>
</dbReference>
<evidence type="ECO:0000313" key="3">
    <source>
        <dbReference type="Proteomes" id="UP001225646"/>
    </source>
</evidence>
<dbReference type="PANTHER" id="PTHR43143:SF5">
    <property type="entry name" value="SECRETED PROTEIN"/>
    <property type="match status" value="1"/>
</dbReference>
<dbReference type="SUPFAM" id="SSF56300">
    <property type="entry name" value="Metallo-dependent phosphatases"/>
    <property type="match status" value="1"/>
</dbReference>
<dbReference type="EMBL" id="JAUSTR010000002">
    <property type="protein sequence ID" value="MDQ0161971.1"/>
    <property type="molecule type" value="Genomic_DNA"/>
</dbReference>
<comment type="caution">
    <text evidence="2">The sequence shown here is derived from an EMBL/GenBank/DDBJ whole genome shotgun (WGS) entry which is preliminary data.</text>
</comment>
<reference evidence="2 3" key="1">
    <citation type="submission" date="2023-07" db="EMBL/GenBank/DDBJ databases">
        <title>Genomic Encyclopedia of Type Strains, Phase IV (KMG-IV): sequencing the most valuable type-strain genomes for metagenomic binning, comparative biology and taxonomic classification.</title>
        <authorList>
            <person name="Goeker M."/>
        </authorList>
    </citation>
    <scope>NUCLEOTIDE SEQUENCE [LARGE SCALE GENOMIC DNA]</scope>
    <source>
        <strain evidence="2 3">DSM 19092</strain>
    </source>
</reference>
<name>A0ABT9VLY5_9BACI</name>
<dbReference type="InterPro" id="IPR029052">
    <property type="entry name" value="Metallo-depent_PP-like"/>
</dbReference>
<dbReference type="PANTHER" id="PTHR43143">
    <property type="entry name" value="METALLOPHOSPHOESTERASE, CALCINEURIN SUPERFAMILY"/>
    <property type="match status" value="1"/>
</dbReference>
<evidence type="ECO:0000259" key="1">
    <source>
        <dbReference type="Pfam" id="PF00149"/>
    </source>
</evidence>
<keyword evidence="3" id="KW-1185">Reference proteome</keyword>
<dbReference type="InterPro" id="IPR051918">
    <property type="entry name" value="STPP_CPPED1"/>
</dbReference>
<accession>A0ABT9VLY5</accession>
<proteinExistence type="predicted"/>
<evidence type="ECO:0000313" key="2">
    <source>
        <dbReference type="EMBL" id="MDQ0161971.1"/>
    </source>
</evidence>
<dbReference type="InterPro" id="IPR004843">
    <property type="entry name" value="Calcineurin-like_PHP"/>
</dbReference>